<dbReference type="SMART" id="SM00079">
    <property type="entry name" value="PBPe"/>
    <property type="match status" value="1"/>
</dbReference>
<dbReference type="GO" id="GO:0016020">
    <property type="term" value="C:membrane"/>
    <property type="evidence" value="ECO:0007669"/>
    <property type="project" value="InterPro"/>
</dbReference>
<sequence length="246" mass="26903">MKLLKHIMALALCSFVYSANAADTIIVGTEPTFAPFGFIDSKTNEIVGFDIDLINAIGKEEKLNIKIEPMPFDGLIPSLMSSSIDAVISGLTITEERQKQVLFSEGYYVAAQDLMIRKEDLGKYKAMNDLKGKAVCAQIGSAGADVAAGIPDARVVTFNTMVEAFMELKRKGCDASITGTPVNQYYLISTGEKELVHVPESAVNAKQLGIAVNKKNTALADKINDGLKKLHEKGVYDELYRKWFNQ</sequence>
<evidence type="ECO:0000313" key="6">
    <source>
        <dbReference type="EMBL" id="SKA69340.1"/>
    </source>
</evidence>
<reference evidence="7" key="1">
    <citation type="submission" date="2017-02" db="EMBL/GenBank/DDBJ databases">
        <authorList>
            <person name="Varghese N."/>
            <person name="Submissions S."/>
        </authorList>
    </citation>
    <scope>NUCLEOTIDE SEQUENCE [LARGE SCALE GENOMIC DNA]</scope>
    <source>
        <strain evidence="7">DSM 3072</strain>
    </source>
</reference>
<dbReference type="PANTHER" id="PTHR35936">
    <property type="entry name" value="MEMBRANE-BOUND LYTIC MUREIN TRANSGLYCOSYLASE F"/>
    <property type="match status" value="1"/>
</dbReference>
<evidence type="ECO:0000256" key="1">
    <source>
        <dbReference type="ARBA" id="ARBA00010333"/>
    </source>
</evidence>
<accession>A0A1T4VWE7</accession>
<evidence type="ECO:0000256" key="2">
    <source>
        <dbReference type="ARBA" id="ARBA00022729"/>
    </source>
</evidence>
<comment type="similarity">
    <text evidence="1">Belongs to the bacterial solute-binding protein 3 family.</text>
</comment>
<evidence type="ECO:0000259" key="4">
    <source>
        <dbReference type="SMART" id="SM00062"/>
    </source>
</evidence>
<evidence type="ECO:0000259" key="5">
    <source>
        <dbReference type="SMART" id="SM00079"/>
    </source>
</evidence>
<dbReference type="Gene3D" id="3.40.190.10">
    <property type="entry name" value="Periplasmic binding protein-like II"/>
    <property type="match status" value="2"/>
</dbReference>
<keyword evidence="7" id="KW-1185">Reference proteome</keyword>
<dbReference type="RefSeq" id="WP_078929504.1">
    <property type="nucleotide sequence ID" value="NZ_FUXX01000058.1"/>
</dbReference>
<dbReference type="EMBL" id="FUXX01000058">
    <property type="protein sequence ID" value="SKA69340.1"/>
    <property type="molecule type" value="Genomic_DNA"/>
</dbReference>
<feature type="domain" description="Ionotropic glutamate receptor C-terminal" evidence="5">
    <location>
        <begin position="24"/>
        <end position="246"/>
    </location>
</feature>
<dbReference type="SMART" id="SM00062">
    <property type="entry name" value="PBPb"/>
    <property type="match status" value="1"/>
</dbReference>
<organism evidence="6 7">
    <name type="scientific">Succinivibrio dextrinosolvens DSM 3072</name>
    <dbReference type="NCBI Taxonomy" id="1123324"/>
    <lineage>
        <taxon>Bacteria</taxon>
        <taxon>Pseudomonadati</taxon>
        <taxon>Pseudomonadota</taxon>
        <taxon>Gammaproteobacteria</taxon>
        <taxon>Aeromonadales</taxon>
        <taxon>Succinivibrionaceae</taxon>
        <taxon>Succinivibrio</taxon>
    </lineage>
</organism>
<protein>
    <submittedName>
        <fullName evidence="6">Polar amino acid transport system substrate-binding protein</fullName>
    </submittedName>
</protein>
<dbReference type="Proteomes" id="UP000242432">
    <property type="component" value="Unassembled WGS sequence"/>
</dbReference>
<dbReference type="CDD" id="cd13624">
    <property type="entry name" value="PBP2_Arg_Lys_His"/>
    <property type="match status" value="1"/>
</dbReference>
<dbReference type="GO" id="GO:0015276">
    <property type="term" value="F:ligand-gated monoatomic ion channel activity"/>
    <property type="evidence" value="ECO:0007669"/>
    <property type="project" value="InterPro"/>
</dbReference>
<evidence type="ECO:0000256" key="3">
    <source>
        <dbReference type="SAM" id="SignalP"/>
    </source>
</evidence>
<dbReference type="Pfam" id="PF00497">
    <property type="entry name" value="SBP_bac_3"/>
    <property type="match status" value="1"/>
</dbReference>
<keyword evidence="2 3" id="KW-0732">Signal</keyword>
<name>A0A1T4VWE7_9GAMM</name>
<dbReference type="AlphaFoldDB" id="A0A1T4VWE7"/>
<gene>
    <name evidence="6" type="ORF">SAMN02745213_02202</name>
</gene>
<feature type="domain" description="Solute-binding protein family 3/N-terminal" evidence="4">
    <location>
        <begin position="24"/>
        <end position="246"/>
    </location>
</feature>
<dbReference type="InterPro" id="IPR001320">
    <property type="entry name" value="Iontro_rcpt_C"/>
</dbReference>
<dbReference type="SUPFAM" id="SSF53850">
    <property type="entry name" value="Periplasmic binding protein-like II"/>
    <property type="match status" value="1"/>
</dbReference>
<feature type="chain" id="PRO_5012752583" evidence="3">
    <location>
        <begin position="22"/>
        <end position="246"/>
    </location>
</feature>
<evidence type="ECO:0000313" key="7">
    <source>
        <dbReference type="Proteomes" id="UP000242432"/>
    </source>
</evidence>
<dbReference type="PANTHER" id="PTHR35936:SF17">
    <property type="entry name" value="ARGININE-BINDING EXTRACELLULAR PROTEIN ARTP"/>
    <property type="match status" value="1"/>
</dbReference>
<feature type="signal peptide" evidence="3">
    <location>
        <begin position="1"/>
        <end position="21"/>
    </location>
</feature>
<dbReference type="STRING" id="83771.SAMN02910357_02282"/>
<dbReference type="InterPro" id="IPR001638">
    <property type="entry name" value="Solute-binding_3/MltF_N"/>
</dbReference>
<proteinExistence type="inferred from homology"/>